<organism evidence="2 3">
    <name type="scientific">Sporosarcina limicola</name>
    <dbReference type="NCBI Taxonomy" id="34101"/>
    <lineage>
        <taxon>Bacteria</taxon>
        <taxon>Bacillati</taxon>
        <taxon>Bacillota</taxon>
        <taxon>Bacilli</taxon>
        <taxon>Bacillales</taxon>
        <taxon>Caryophanaceae</taxon>
        <taxon>Sporosarcina</taxon>
    </lineage>
</organism>
<reference evidence="2" key="1">
    <citation type="submission" date="2020-10" db="EMBL/GenBank/DDBJ databases">
        <title>Genomic Encyclopedia of Type Strains, Phase IV (KMG-IV): sequencing the most valuable type-strain genomes for metagenomic binning, comparative biology and taxonomic classification.</title>
        <authorList>
            <person name="Goeker M."/>
        </authorList>
    </citation>
    <scope>NUCLEOTIDE SEQUENCE</scope>
    <source>
        <strain evidence="2">DSM 13886</strain>
    </source>
</reference>
<dbReference type="RefSeq" id="WP_192599781.1">
    <property type="nucleotide sequence ID" value="NZ_JADBEL010000021.1"/>
</dbReference>
<feature type="compositionally biased region" description="Polar residues" evidence="1">
    <location>
        <begin position="34"/>
        <end position="58"/>
    </location>
</feature>
<comment type="caution">
    <text evidence="2">The sequence shown here is derived from an EMBL/GenBank/DDBJ whole genome shotgun (WGS) entry which is preliminary data.</text>
</comment>
<feature type="region of interest" description="Disordered" evidence="1">
    <location>
        <begin position="29"/>
        <end position="67"/>
    </location>
</feature>
<protein>
    <submittedName>
        <fullName evidence="2">Uncharacterized protein</fullName>
    </submittedName>
</protein>
<evidence type="ECO:0000256" key="1">
    <source>
        <dbReference type="SAM" id="MobiDB-lite"/>
    </source>
</evidence>
<sequence length="67" mass="7510">MTESNETKSTEEQKTKASYKDIIKQQLEAKKNKQNAGNLISGGVQQTKKMKSQQARKASNSHRKMGV</sequence>
<accession>A0A927R7L3</accession>
<proteinExistence type="predicted"/>
<evidence type="ECO:0000313" key="2">
    <source>
        <dbReference type="EMBL" id="MBE1556109.1"/>
    </source>
</evidence>
<dbReference type="AlphaFoldDB" id="A0A927R7L3"/>
<dbReference type="EMBL" id="JADBEL010000021">
    <property type="protein sequence ID" value="MBE1556109.1"/>
    <property type="molecule type" value="Genomic_DNA"/>
</dbReference>
<dbReference type="Proteomes" id="UP000658225">
    <property type="component" value="Unassembled WGS sequence"/>
</dbReference>
<keyword evidence="3" id="KW-1185">Reference proteome</keyword>
<name>A0A927R7L3_9BACL</name>
<evidence type="ECO:0000313" key="3">
    <source>
        <dbReference type="Proteomes" id="UP000658225"/>
    </source>
</evidence>
<gene>
    <name evidence="2" type="ORF">H4683_003230</name>
</gene>